<evidence type="ECO:0000313" key="2">
    <source>
        <dbReference type="Proteomes" id="UP000541444"/>
    </source>
</evidence>
<sequence>MIHAINSNKVPRGHYLEALQHWQRLLLQNNRRIQMNYSVYSDLDDVFGRIDYRYGPDFDNIKFKGWEEESQGQDKNSKTIVKEELFDKFGKDEYVKFAFDRIDEKIQEILTRTGTKFTGGIEKVEKQFGEYMSEIPKSLTLGLHNLFDEFNVEVTPSEWLKWIKNIIFVLDLLEEYFSIAQEEDCPLDGADFVVFRLGDVVYDGKKCPLSEIEFSSLEKEDEFCQKWSLEFSSLGHVASKKICID</sequence>
<proteinExistence type="predicted"/>
<dbReference type="EMBL" id="JACGCM010000671">
    <property type="protein sequence ID" value="KAF6168939.1"/>
    <property type="molecule type" value="Genomic_DNA"/>
</dbReference>
<organism evidence="1 2">
    <name type="scientific">Kingdonia uniflora</name>
    <dbReference type="NCBI Taxonomy" id="39325"/>
    <lineage>
        <taxon>Eukaryota</taxon>
        <taxon>Viridiplantae</taxon>
        <taxon>Streptophyta</taxon>
        <taxon>Embryophyta</taxon>
        <taxon>Tracheophyta</taxon>
        <taxon>Spermatophyta</taxon>
        <taxon>Magnoliopsida</taxon>
        <taxon>Ranunculales</taxon>
        <taxon>Circaeasteraceae</taxon>
        <taxon>Kingdonia</taxon>
    </lineage>
</organism>
<comment type="caution">
    <text evidence="1">The sequence shown here is derived from an EMBL/GenBank/DDBJ whole genome shotgun (WGS) entry which is preliminary data.</text>
</comment>
<dbReference type="AlphaFoldDB" id="A0A7J7NP36"/>
<keyword evidence="2" id="KW-1185">Reference proteome</keyword>
<reference evidence="1 2" key="1">
    <citation type="journal article" date="2020" name="IScience">
        <title>Genome Sequencing of the Endangered Kingdonia uniflora (Circaeasteraceae, Ranunculales) Reveals Potential Mechanisms of Evolutionary Specialization.</title>
        <authorList>
            <person name="Sun Y."/>
            <person name="Deng T."/>
            <person name="Zhang A."/>
            <person name="Moore M.J."/>
            <person name="Landis J.B."/>
            <person name="Lin N."/>
            <person name="Zhang H."/>
            <person name="Zhang X."/>
            <person name="Huang J."/>
            <person name="Zhang X."/>
            <person name="Sun H."/>
            <person name="Wang H."/>
        </authorList>
    </citation>
    <scope>NUCLEOTIDE SEQUENCE [LARGE SCALE GENOMIC DNA]</scope>
    <source>
        <strain evidence="1">TB1705</strain>
        <tissue evidence="1">Leaf</tissue>
    </source>
</reference>
<name>A0A7J7NP36_9MAGN</name>
<accession>A0A7J7NP36</accession>
<dbReference type="Proteomes" id="UP000541444">
    <property type="component" value="Unassembled WGS sequence"/>
</dbReference>
<protein>
    <submittedName>
        <fullName evidence="1">Uncharacterized protein</fullName>
    </submittedName>
</protein>
<gene>
    <name evidence="1" type="ORF">GIB67_038436</name>
</gene>
<evidence type="ECO:0000313" key="1">
    <source>
        <dbReference type="EMBL" id="KAF6168939.1"/>
    </source>
</evidence>